<organism evidence="1 2">
    <name type="scientific">Nibribacter koreensis</name>
    <dbReference type="NCBI Taxonomy" id="1084519"/>
    <lineage>
        <taxon>Bacteria</taxon>
        <taxon>Pseudomonadati</taxon>
        <taxon>Bacteroidota</taxon>
        <taxon>Cytophagia</taxon>
        <taxon>Cytophagales</taxon>
        <taxon>Hymenobacteraceae</taxon>
        <taxon>Nibribacter</taxon>
    </lineage>
</organism>
<gene>
    <name evidence="1" type="ORF">GCM10023183_25910</name>
</gene>
<dbReference type="RefSeq" id="WP_345166816.1">
    <property type="nucleotide sequence ID" value="NZ_BAABGX010000002.1"/>
</dbReference>
<comment type="caution">
    <text evidence="1">The sequence shown here is derived from an EMBL/GenBank/DDBJ whole genome shotgun (WGS) entry which is preliminary data.</text>
</comment>
<sequence length="225" mass="25399">MHKVVGLALIALSSFACTSKQGDSIGNETVEVSTIGATVDTIVVKEALRQKKALIDSLFDVEIKDTLLTPNRKQFQVWVKLPNSGELTQVVNNNWPEEVESTFNLQLDSQGRIIRIAEMPYSESGDWDIMYSHYFTEEGKTFAFEKLVSAFNTFCPNNELVDDVTREKVINLYSPSFTRIDSTYKMTDEKGKDITSKKCELQVNSETMIFKNLAAYLSANKLNLK</sequence>
<keyword evidence="2" id="KW-1185">Reference proteome</keyword>
<dbReference type="Proteomes" id="UP001501844">
    <property type="component" value="Unassembled WGS sequence"/>
</dbReference>
<protein>
    <recommendedName>
        <fullName evidence="3">Lipoprotein</fullName>
    </recommendedName>
</protein>
<name>A0ABP8FQK8_9BACT</name>
<proteinExistence type="predicted"/>
<dbReference type="PROSITE" id="PS51257">
    <property type="entry name" value="PROKAR_LIPOPROTEIN"/>
    <property type="match status" value="1"/>
</dbReference>
<evidence type="ECO:0000313" key="1">
    <source>
        <dbReference type="EMBL" id="GAA4308983.1"/>
    </source>
</evidence>
<dbReference type="EMBL" id="BAABGX010000002">
    <property type="protein sequence ID" value="GAA4308983.1"/>
    <property type="molecule type" value="Genomic_DNA"/>
</dbReference>
<evidence type="ECO:0000313" key="2">
    <source>
        <dbReference type="Proteomes" id="UP001501844"/>
    </source>
</evidence>
<evidence type="ECO:0008006" key="3">
    <source>
        <dbReference type="Google" id="ProtNLM"/>
    </source>
</evidence>
<reference evidence="2" key="1">
    <citation type="journal article" date="2019" name="Int. J. Syst. Evol. Microbiol.">
        <title>The Global Catalogue of Microorganisms (GCM) 10K type strain sequencing project: providing services to taxonomists for standard genome sequencing and annotation.</title>
        <authorList>
            <consortium name="The Broad Institute Genomics Platform"/>
            <consortium name="The Broad Institute Genome Sequencing Center for Infectious Disease"/>
            <person name="Wu L."/>
            <person name="Ma J."/>
        </authorList>
    </citation>
    <scope>NUCLEOTIDE SEQUENCE [LARGE SCALE GENOMIC DNA]</scope>
    <source>
        <strain evidence="2">JCM 17917</strain>
    </source>
</reference>
<accession>A0ABP8FQK8</accession>